<dbReference type="EMBL" id="JAVDXW010000002">
    <property type="protein sequence ID" value="MDR7304562.1"/>
    <property type="molecule type" value="Genomic_DNA"/>
</dbReference>
<dbReference type="Pfam" id="PF13333">
    <property type="entry name" value="rve_2"/>
    <property type="match status" value="1"/>
</dbReference>
<dbReference type="InterPro" id="IPR050900">
    <property type="entry name" value="Transposase_IS3/IS150/IS904"/>
</dbReference>
<reference evidence="2" key="1">
    <citation type="submission" date="2023-07" db="EMBL/GenBank/DDBJ databases">
        <title>Sequencing the genomes of 1000 actinobacteria strains.</title>
        <authorList>
            <person name="Klenk H.-P."/>
        </authorList>
    </citation>
    <scope>NUCLEOTIDE SEQUENCE</scope>
    <source>
        <strain evidence="2">DSM 45977</strain>
    </source>
</reference>
<dbReference type="PANTHER" id="PTHR46889:SF4">
    <property type="entry name" value="TRANSPOSASE INSO FOR INSERTION SEQUENCE ELEMENT IS911B-RELATED"/>
    <property type="match status" value="1"/>
</dbReference>
<dbReference type="SUPFAM" id="SSF53098">
    <property type="entry name" value="Ribonuclease H-like"/>
    <property type="match status" value="1"/>
</dbReference>
<gene>
    <name evidence="2" type="ORF">JOF55_004806</name>
</gene>
<dbReference type="Proteomes" id="UP001180845">
    <property type="component" value="Unassembled WGS sequence"/>
</dbReference>
<comment type="caution">
    <text evidence="2">The sequence shown here is derived from an EMBL/GenBank/DDBJ whole genome shotgun (WGS) entry which is preliminary data.</text>
</comment>
<evidence type="ECO:0000259" key="1">
    <source>
        <dbReference type="Pfam" id="PF13333"/>
    </source>
</evidence>
<keyword evidence="3" id="KW-1185">Reference proteome</keyword>
<accession>A0AAE3ZGR3</accession>
<evidence type="ECO:0000313" key="3">
    <source>
        <dbReference type="Proteomes" id="UP001180845"/>
    </source>
</evidence>
<organism evidence="2 3">
    <name type="scientific">Haloactinomyces albus</name>
    <dbReference type="NCBI Taxonomy" id="1352928"/>
    <lineage>
        <taxon>Bacteria</taxon>
        <taxon>Bacillati</taxon>
        <taxon>Actinomycetota</taxon>
        <taxon>Actinomycetes</taxon>
        <taxon>Actinopolysporales</taxon>
        <taxon>Actinopolysporaceae</taxon>
        <taxon>Haloactinomyces</taxon>
    </lineage>
</organism>
<dbReference type="AlphaFoldDB" id="A0AAE3ZGR3"/>
<evidence type="ECO:0000313" key="2">
    <source>
        <dbReference type="EMBL" id="MDR7304562.1"/>
    </source>
</evidence>
<feature type="domain" description="Integrase catalytic" evidence="1">
    <location>
        <begin position="15"/>
        <end position="69"/>
    </location>
</feature>
<dbReference type="InterPro" id="IPR001584">
    <property type="entry name" value="Integrase_cat-core"/>
</dbReference>
<proteinExistence type="predicted"/>
<sequence>MSRKANCHDNAVIGSFFGHLKEEMFHHTRYPSVEAFTTAPADYITWFSTSRAHTHCQSPSPVQYPTQTLAA</sequence>
<dbReference type="PANTHER" id="PTHR46889">
    <property type="entry name" value="TRANSPOSASE INSF FOR INSERTION SEQUENCE IS3B-RELATED"/>
    <property type="match status" value="1"/>
</dbReference>
<protein>
    <submittedName>
        <fullName evidence="2">Transposase InsO family protein</fullName>
    </submittedName>
</protein>
<name>A0AAE3ZGR3_9ACTN</name>
<dbReference type="GO" id="GO:0015074">
    <property type="term" value="P:DNA integration"/>
    <property type="evidence" value="ECO:0007669"/>
    <property type="project" value="InterPro"/>
</dbReference>
<dbReference type="InterPro" id="IPR012337">
    <property type="entry name" value="RNaseH-like_sf"/>
</dbReference>